<evidence type="ECO:0000313" key="1">
    <source>
        <dbReference type="EMBL" id="CDW49320.1"/>
    </source>
</evidence>
<proteinExistence type="predicted"/>
<protein>
    <submittedName>
        <fullName evidence="1">Uncharacterized protein</fullName>
    </submittedName>
</protein>
<reference evidence="1" key="1">
    <citation type="submission" date="2014-05" db="EMBL/GenBank/DDBJ databases">
        <authorList>
            <person name="Chronopoulou M."/>
        </authorList>
    </citation>
    <scope>NUCLEOTIDE SEQUENCE</scope>
    <source>
        <tissue evidence="1">Whole organism</tissue>
    </source>
</reference>
<sequence length="67" mass="7498">HHGARTINGIDCNKSCYYGFLRASQPCNLVPYTTWIPSVQPLLRKNGLNAGMHIIPVILRLPFAFDS</sequence>
<feature type="non-terminal residue" evidence="1">
    <location>
        <position position="1"/>
    </location>
</feature>
<name>A0A0K2VG18_LEPSM</name>
<organism evidence="1">
    <name type="scientific">Lepeophtheirus salmonis</name>
    <name type="common">Salmon louse</name>
    <name type="synonym">Caligus salmonis</name>
    <dbReference type="NCBI Taxonomy" id="72036"/>
    <lineage>
        <taxon>Eukaryota</taxon>
        <taxon>Metazoa</taxon>
        <taxon>Ecdysozoa</taxon>
        <taxon>Arthropoda</taxon>
        <taxon>Crustacea</taxon>
        <taxon>Multicrustacea</taxon>
        <taxon>Hexanauplia</taxon>
        <taxon>Copepoda</taxon>
        <taxon>Siphonostomatoida</taxon>
        <taxon>Caligidae</taxon>
        <taxon>Lepeophtheirus</taxon>
    </lineage>
</organism>
<dbReference type="EMBL" id="HACA01031959">
    <property type="protein sequence ID" value="CDW49320.1"/>
    <property type="molecule type" value="Transcribed_RNA"/>
</dbReference>
<accession>A0A0K2VG18</accession>
<dbReference type="AlphaFoldDB" id="A0A0K2VG18"/>